<protein>
    <submittedName>
        <fullName evidence="2">Alpha/beta hydrolase</fullName>
    </submittedName>
</protein>
<evidence type="ECO:0000313" key="3">
    <source>
        <dbReference type="Proteomes" id="UP001065174"/>
    </source>
</evidence>
<dbReference type="InterPro" id="IPR029058">
    <property type="entry name" value="AB_hydrolase_fold"/>
</dbReference>
<dbReference type="Gene3D" id="3.40.50.1820">
    <property type="entry name" value="alpha/beta hydrolase"/>
    <property type="match status" value="1"/>
</dbReference>
<dbReference type="PRINTS" id="PR00111">
    <property type="entry name" value="ABHYDROLASE"/>
</dbReference>
<feature type="domain" description="AB hydrolase-1" evidence="1">
    <location>
        <begin position="11"/>
        <end position="237"/>
    </location>
</feature>
<dbReference type="EMBL" id="CP106679">
    <property type="protein sequence ID" value="UXP33540.1"/>
    <property type="molecule type" value="Genomic_DNA"/>
</dbReference>
<proteinExistence type="predicted"/>
<dbReference type="GO" id="GO:0016787">
    <property type="term" value="F:hydrolase activity"/>
    <property type="evidence" value="ECO:0007669"/>
    <property type="project" value="UniProtKB-KW"/>
</dbReference>
<sequence length="254" mass="28257">MNIQISGKGKTIVFLHGYCESLDIWKAFDTTLHTEYQIVLIDLPGHGQSPLLTKDFSIDDIADQVQQELKDHGISEYFVIGHSLGGYISLALAELYPESLLGLGLFSSSTFADDEDKKKVRDKVKAYILEHGVASFMDSFISGLFAPENRSRLSDEIEEMRISASKTPPDSVIGYAMAMKNRPDRTAVLAKSEKPVFVIAGERDMAVKLETSQQMIDLIRRGEALVLKGAAHNGYLESKNESISFIKSFLNQYI</sequence>
<keyword evidence="2" id="KW-0378">Hydrolase</keyword>
<evidence type="ECO:0000259" key="1">
    <source>
        <dbReference type="Pfam" id="PF00561"/>
    </source>
</evidence>
<reference evidence="2" key="1">
    <citation type="submission" date="2022-09" db="EMBL/GenBank/DDBJ databases">
        <title>Comparative genomics and taxonomic characterization of three novel marine species of genus Reichenbachiella exhibiting antioxidant and polysaccharide degradation activities.</title>
        <authorList>
            <person name="Muhammad N."/>
            <person name="Lee Y.-J."/>
            <person name="Ko J."/>
            <person name="Kim S.-G."/>
        </authorList>
    </citation>
    <scope>NUCLEOTIDE SEQUENCE</scope>
    <source>
        <strain evidence="2">BKB1-1</strain>
    </source>
</reference>
<dbReference type="RefSeq" id="WP_262310969.1">
    <property type="nucleotide sequence ID" value="NZ_CP106679.1"/>
</dbReference>
<organism evidence="2 3">
    <name type="scientific">Reichenbachiella agarivorans</name>
    <dbReference type="NCBI Taxonomy" id="2979464"/>
    <lineage>
        <taxon>Bacteria</taxon>
        <taxon>Pseudomonadati</taxon>
        <taxon>Bacteroidota</taxon>
        <taxon>Cytophagia</taxon>
        <taxon>Cytophagales</taxon>
        <taxon>Reichenbachiellaceae</taxon>
        <taxon>Reichenbachiella</taxon>
    </lineage>
</organism>
<evidence type="ECO:0000313" key="2">
    <source>
        <dbReference type="EMBL" id="UXP33540.1"/>
    </source>
</evidence>
<dbReference type="Pfam" id="PF00561">
    <property type="entry name" value="Abhydrolase_1"/>
    <property type="match status" value="1"/>
</dbReference>
<gene>
    <name evidence="2" type="ORF">N6H18_06180</name>
</gene>
<accession>A0ABY6CZ78</accession>
<name>A0ABY6CZ78_9BACT</name>
<dbReference type="InterPro" id="IPR000073">
    <property type="entry name" value="AB_hydrolase_1"/>
</dbReference>
<dbReference type="Proteomes" id="UP001065174">
    <property type="component" value="Chromosome"/>
</dbReference>
<dbReference type="SUPFAM" id="SSF53474">
    <property type="entry name" value="alpha/beta-Hydrolases"/>
    <property type="match status" value="1"/>
</dbReference>
<dbReference type="InterPro" id="IPR050266">
    <property type="entry name" value="AB_hydrolase_sf"/>
</dbReference>
<keyword evidence="3" id="KW-1185">Reference proteome</keyword>
<dbReference type="PANTHER" id="PTHR43798">
    <property type="entry name" value="MONOACYLGLYCEROL LIPASE"/>
    <property type="match status" value="1"/>
</dbReference>